<evidence type="ECO:0000256" key="2">
    <source>
        <dbReference type="ARBA" id="ARBA00022691"/>
    </source>
</evidence>
<dbReference type="Pfam" id="PF10294">
    <property type="entry name" value="Methyltransf_16"/>
    <property type="match status" value="1"/>
</dbReference>
<dbReference type="PANTHER" id="PTHR14614:SF44">
    <property type="entry name" value="PROTEIN N-LYSINE METHYLTRANSFERASE METTL21D"/>
    <property type="match status" value="1"/>
</dbReference>
<dbReference type="SUPFAM" id="SSF53335">
    <property type="entry name" value="S-adenosyl-L-methionine-dependent methyltransferases"/>
    <property type="match status" value="1"/>
</dbReference>
<protein>
    <recommendedName>
        <fullName evidence="5">Protein-lysine methyltransferase METTL21D</fullName>
    </recommendedName>
</protein>
<sequence length="235" mass="25904">MSMQTVANAAEPTTVWLEQSEDRYFVRELEKNDGSVVKVNQCLKGDVGHVVWDAAIVLAKYLETKAFLNSATGLNTLASKNVLELGAGTGIVGLVAATLGAHVILTDLDDLQDLLKKNIGVNQTLITGSATAKVLKWGENTTDFLPPPDIILMADCIYYEQSVEPLVNTLKALSGVDTCVICCYEQRTEGVNPVVERMFFELLLQHFKSEEIPQDKQDPEFNSPDIRLLHLQRVV</sequence>
<keyword evidence="4" id="KW-1185">Reference proteome</keyword>
<dbReference type="GO" id="GO:0032259">
    <property type="term" value="P:methylation"/>
    <property type="evidence" value="ECO:0007669"/>
    <property type="project" value="UniProtKB-KW"/>
</dbReference>
<accession>A0ABD1KJU4</accession>
<keyword evidence="2" id="KW-0949">S-adenosyl-L-methionine</keyword>
<dbReference type="Gene3D" id="3.40.50.150">
    <property type="entry name" value="Vaccinia Virus protein VP39"/>
    <property type="match status" value="1"/>
</dbReference>
<evidence type="ECO:0000313" key="4">
    <source>
        <dbReference type="Proteomes" id="UP001591681"/>
    </source>
</evidence>
<evidence type="ECO:0008006" key="5">
    <source>
        <dbReference type="Google" id="ProtNLM"/>
    </source>
</evidence>
<dbReference type="Proteomes" id="UP001591681">
    <property type="component" value="Unassembled WGS sequence"/>
</dbReference>
<proteinExistence type="predicted"/>
<comment type="caution">
    <text evidence="3">The sequence shown here is derived from an EMBL/GenBank/DDBJ whole genome shotgun (WGS) entry which is preliminary data.</text>
</comment>
<dbReference type="AlphaFoldDB" id="A0ABD1KJU4"/>
<dbReference type="InterPro" id="IPR019410">
    <property type="entry name" value="Methyltransf_16"/>
</dbReference>
<organism evidence="3 4">
    <name type="scientific">Coilia grayii</name>
    <name type="common">Gray's grenadier anchovy</name>
    <dbReference type="NCBI Taxonomy" id="363190"/>
    <lineage>
        <taxon>Eukaryota</taxon>
        <taxon>Metazoa</taxon>
        <taxon>Chordata</taxon>
        <taxon>Craniata</taxon>
        <taxon>Vertebrata</taxon>
        <taxon>Euteleostomi</taxon>
        <taxon>Actinopterygii</taxon>
        <taxon>Neopterygii</taxon>
        <taxon>Teleostei</taxon>
        <taxon>Clupei</taxon>
        <taxon>Clupeiformes</taxon>
        <taxon>Clupeoidei</taxon>
        <taxon>Engraulidae</taxon>
        <taxon>Coilinae</taxon>
        <taxon>Coilia</taxon>
    </lineage>
</organism>
<dbReference type="GO" id="GO:0008168">
    <property type="term" value="F:methyltransferase activity"/>
    <property type="evidence" value="ECO:0007669"/>
    <property type="project" value="UniProtKB-KW"/>
</dbReference>
<keyword evidence="1" id="KW-0808">Transferase</keyword>
<reference evidence="3 4" key="1">
    <citation type="submission" date="2024-09" db="EMBL/GenBank/DDBJ databases">
        <title>A chromosome-level genome assembly of Gray's grenadier anchovy, Coilia grayii.</title>
        <authorList>
            <person name="Fu Z."/>
        </authorList>
    </citation>
    <scope>NUCLEOTIDE SEQUENCE [LARGE SCALE GENOMIC DNA]</scope>
    <source>
        <strain evidence="3">G4</strain>
        <tissue evidence="3">Muscle</tissue>
    </source>
</reference>
<dbReference type="InterPro" id="IPR029063">
    <property type="entry name" value="SAM-dependent_MTases_sf"/>
</dbReference>
<gene>
    <name evidence="3" type="ORF">ACEWY4_005922</name>
</gene>
<evidence type="ECO:0000313" key="3">
    <source>
        <dbReference type="EMBL" id="KAL2099442.1"/>
    </source>
</evidence>
<name>A0ABD1KJU4_9TELE</name>
<evidence type="ECO:0000256" key="1">
    <source>
        <dbReference type="ARBA" id="ARBA00022603"/>
    </source>
</evidence>
<dbReference type="PANTHER" id="PTHR14614">
    <property type="entry name" value="HEPATOCELLULAR CARCINOMA-ASSOCIATED ANTIGEN"/>
    <property type="match status" value="1"/>
</dbReference>
<keyword evidence="1" id="KW-0489">Methyltransferase</keyword>
<dbReference type="EMBL" id="JBHFQA010000005">
    <property type="protein sequence ID" value="KAL2099442.1"/>
    <property type="molecule type" value="Genomic_DNA"/>
</dbReference>